<evidence type="ECO:0000256" key="5">
    <source>
        <dbReference type="ARBA" id="ARBA00032644"/>
    </source>
</evidence>
<dbReference type="RefSeq" id="WP_066714486.1">
    <property type="nucleotide sequence ID" value="NZ_JARFNM010000001.1"/>
</dbReference>
<dbReference type="InterPro" id="IPR003565">
    <property type="entry name" value="Tetra_PHTase"/>
</dbReference>
<comment type="similarity">
    <text evidence="1">Belongs to the Nudix hydrolase family.</text>
</comment>
<dbReference type="Proteomes" id="UP000070080">
    <property type="component" value="Unassembled WGS sequence"/>
</dbReference>
<dbReference type="InterPro" id="IPR020084">
    <property type="entry name" value="NUDIX_hydrolase_CS"/>
</dbReference>
<evidence type="ECO:0000256" key="4">
    <source>
        <dbReference type="ARBA" id="ARBA00022801"/>
    </source>
</evidence>
<proteinExistence type="inferred from homology"/>
<dbReference type="SUPFAM" id="SSF55811">
    <property type="entry name" value="Nudix"/>
    <property type="match status" value="1"/>
</dbReference>
<organism evidence="7 8">
    <name type="scientific">Amygdalobacter nucleatus</name>
    <dbReference type="NCBI Taxonomy" id="3029274"/>
    <lineage>
        <taxon>Bacteria</taxon>
        <taxon>Bacillati</taxon>
        <taxon>Bacillota</taxon>
        <taxon>Clostridia</taxon>
        <taxon>Eubacteriales</taxon>
        <taxon>Oscillospiraceae</taxon>
        <taxon>Amygdalobacter</taxon>
    </lineage>
</organism>
<dbReference type="STRING" id="1497955.HMPREF1872_01051"/>
<dbReference type="GO" id="GO:0006754">
    <property type="term" value="P:ATP biosynthetic process"/>
    <property type="evidence" value="ECO:0007669"/>
    <property type="project" value="TreeGrafter"/>
</dbReference>
<dbReference type="PANTHER" id="PTHR21340:SF0">
    <property type="entry name" value="BIS(5'-NUCLEOSYL)-TETRAPHOSPHATASE [ASYMMETRICAL]"/>
    <property type="match status" value="1"/>
</dbReference>
<evidence type="ECO:0000313" key="7">
    <source>
        <dbReference type="EMBL" id="KXB40075.1"/>
    </source>
</evidence>
<dbReference type="CDD" id="cd03428">
    <property type="entry name" value="NUDIX_Ap4A_Nudt2"/>
    <property type="match status" value="1"/>
</dbReference>
<dbReference type="EMBL" id="LSCV01000032">
    <property type="protein sequence ID" value="KXB40075.1"/>
    <property type="molecule type" value="Genomic_DNA"/>
</dbReference>
<dbReference type="GO" id="GO:0006167">
    <property type="term" value="P:AMP biosynthetic process"/>
    <property type="evidence" value="ECO:0007669"/>
    <property type="project" value="TreeGrafter"/>
</dbReference>
<dbReference type="PROSITE" id="PS00893">
    <property type="entry name" value="NUDIX_BOX"/>
    <property type="match status" value="1"/>
</dbReference>
<dbReference type="AlphaFoldDB" id="A0A133YA81"/>
<dbReference type="GO" id="GO:0004081">
    <property type="term" value="F:bis(5'-nucleosyl)-tetraphosphatase (asymmetrical) activity"/>
    <property type="evidence" value="ECO:0007669"/>
    <property type="project" value="TreeGrafter"/>
</dbReference>
<name>A0A133YA81_9FIRM</name>
<dbReference type="OrthoDB" id="9816289at2"/>
<dbReference type="GO" id="GO:0000166">
    <property type="term" value="F:nucleotide binding"/>
    <property type="evidence" value="ECO:0007669"/>
    <property type="project" value="UniProtKB-KW"/>
</dbReference>
<keyword evidence="4" id="KW-0378">Hydrolase</keyword>
<dbReference type="InterPro" id="IPR000086">
    <property type="entry name" value="NUDIX_hydrolase_dom"/>
</dbReference>
<feature type="domain" description="Nudix hydrolase" evidence="6">
    <location>
        <begin position="2"/>
        <end position="131"/>
    </location>
</feature>
<protein>
    <recommendedName>
        <fullName evidence="2">Bis(5'-nucleosyl)-tetraphosphatase [asymmetrical]</fullName>
    </recommendedName>
    <alternativeName>
        <fullName evidence="5">Diadenosine 5',5'''-P1,P4-tetraphosphate asymmetrical hydrolase</fullName>
    </alternativeName>
</protein>
<evidence type="ECO:0000259" key="6">
    <source>
        <dbReference type="PROSITE" id="PS51462"/>
    </source>
</evidence>
<evidence type="ECO:0000256" key="3">
    <source>
        <dbReference type="ARBA" id="ARBA00022741"/>
    </source>
</evidence>
<dbReference type="PROSITE" id="PS51462">
    <property type="entry name" value="NUDIX"/>
    <property type="match status" value="1"/>
</dbReference>
<dbReference type="Pfam" id="PF00293">
    <property type="entry name" value="NUDIX"/>
    <property type="match status" value="1"/>
</dbReference>
<dbReference type="InterPro" id="IPR015797">
    <property type="entry name" value="NUDIX_hydrolase-like_dom_sf"/>
</dbReference>
<comment type="caution">
    <text evidence="7">The sequence shown here is derived from an EMBL/GenBank/DDBJ whole genome shotgun (WGS) entry which is preliminary data.</text>
</comment>
<dbReference type="Gene3D" id="3.90.79.10">
    <property type="entry name" value="Nucleoside Triphosphate Pyrophosphohydrolase"/>
    <property type="match status" value="1"/>
</dbReference>
<evidence type="ECO:0000256" key="1">
    <source>
        <dbReference type="ARBA" id="ARBA00005582"/>
    </source>
</evidence>
<keyword evidence="3" id="KW-0547">Nucleotide-binding</keyword>
<dbReference type="InterPro" id="IPR051325">
    <property type="entry name" value="Nudix_hydrolase_domain"/>
</dbReference>
<accession>A0A133YA81</accession>
<sequence length="138" mass="15988">MAREKSCGAIAFTCLNGVRYYVIVQQIDGHHGFPKGHVEGDESEIMTAMREIKEETGLEPKIMHGFRYEDSYLLPNKADTLKQVIYFLAEYSNQILVPQASEIKQIELLPYDEAYQRLEYYSLKRALHLAEHFLQTSK</sequence>
<keyword evidence="8" id="KW-1185">Reference proteome</keyword>
<gene>
    <name evidence="7" type="ORF">HMPREF1872_01051</name>
</gene>
<dbReference type="PANTHER" id="PTHR21340">
    <property type="entry name" value="DIADENOSINE 5,5-P1,P4-TETRAPHOSPHATE PYROPHOSPHOHYDROLASE MUTT"/>
    <property type="match status" value="1"/>
</dbReference>
<evidence type="ECO:0000256" key="2">
    <source>
        <dbReference type="ARBA" id="ARBA00018911"/>
    </source>
</evidence>
<reference evidence="8" key="1">
    <citation type="submission" date="2016-01" db="EMBL/GenBank/DDBJ databases">
        <authorList>
            <person name="Mitreva M."/>
            <person name="Pepin K.H."/>
            <person name="Mihindukulasuriya K.A."/>
            <person name="Fulton R."/>
            <person name="Fronick C."/>
            <person name="O'Laughlin M."/>
            <person name="Miner T."/>
            <person name="Herter B."/>
            <person name="Rosa B.A."/>
            <person name="Cordes M."/>
            <person name="Tomlinson C."/>
            <person name="Wollam A."/>
            <person name="Palsikar V.B."/>
            <person name="Mardis E.R."/>
            <person name="Wilson R.K."/>
        </authorList>
    </citation>
    <scope>NUCLEOTIDE SEQUENCE [LARGE SCALE GENOMIC DNA]</scope>
    <source>
        <strain evidence="8">KA00274</strain>
    </source>
</reference>
<evidence type="ECO:0000313" key="8">
    <source>
        <dbReference type="Proteomes" id="UP000070080"/>
    </source>
</evidence>